<evidence type="ECO:0000313" key="2">
    <source>
        <dbReference type="EMBL" id="KWT98935.1"/>
    </source>
</evidence>
<dbReference type="InterPro" id="IPR025285">
    <property type="entry name" value="DUF4145"/>
</dbReference>
<accession>A0A120DF89</accession>
<gene>
    <name evidence="2" type="ORF">APQ14_19610</name>
</gene>
<name>A0A120DF89_9VIBR</name>
<evidence type="ECO:0000313" key="3">
    <source>
        <dbReference type="Proteomes" id="UP000057389"/>
    </source>
</evidence>
<dbReference type="GeneID" id="300178738"/>
<dbReference type="Pfam" id="PF13643">
    <property type="entry name" value="DUF4145"/>
    <property type="match status" value="1"/>
</dbReference>
<protein>
    <recommendedName>
        <fullName evidence="1">DUF4145 domain-containing protein</fullName>
    </recommendedName>
</protein>
<dbReference type="OrthoDB" id="6402073at2"/>
<dbReference type="RefSeq" id="WP_060469808.1">
    <property type="nucleotide sequence ID" value="NZ_AP025514.1"/>
</dbReference>
<evidence type="ECO:0000259" key="1">
    <source>
        <dbReference type="Pfam" id="PF13643"/>
    </source>
</evidence>
<sequence>MGETKKIHCNSCNRTTNHTAKSSHTKIVYFDEDDGCVDESSPLEESEYTFWVCMGCDSACLEDKDTCAGMNDGFEQVYVSSFYPEHTFSHRNPKSFCYIKDELQDLYRDIVTSFRYDLAIPTATAIRTLLEAICIDQGITDDIAWKFHIKIEKLNDILGMPKRITEGLLTLKFMGDSAAHKLISPQRKDLSLAIDLLEALMLHLYEAKFDLESKSTQMHKSYK</sequence>
<comment type="caution">
    <text evidence="2">The sequence shown here is derived from an EMBL/GenBank/DDBJ whole genome shotgun (WGS) entry which is preliminary data.</text>
</comment>
<proteinExistence type="predicted"/>
<dbReference type="Proteomes" id="UP000057389">
    <property type="component" value="Unassembled WGS sequence"/>
</dbReference>
<reference evidence="2 3" key="1">
    <citation type="submission" date="2015-11" db="EMBL/GenBank/DDBJ databases">
        <title>Draft WGS of Vibrio toranzoniae.</title>
        <authorList>
            <person name="Lasa A."/>
            <person name="Romalde J.L."/>
        </authorList>
    </citation>
    <scope>NUCLEOTIDE SEQUENCE [LARGE SCALE GENOMIC DNA]</scope>
    <source>
        <strain evidence="2 3">Vb 10.8</strain>
    </source>
</reference>
<dbReference type="AlphaFoldDB" id="A0A120DF89"/>
<organism evidence="2 3">
    <name type="scientific">Vibrio toranzoniae</name>
    <dbReference type="NCBI Taxonomy" id="1194427"/>
    <lineage>
        <taxon>Bacteria</taxon>
        <taxon>Pseudomonadati</taxon>
        <taxon>Pseudomonadota</taxon>
        <taxon>Gammaproteobacteria</taxon>
        <taxon>Vibrionales</taxon>
        <taxon>Vibrionaceae</taxon>
        <taxon>Vibrio</taxon>
    </lineage>
</organism>
<keyword evidence="3" id="KW-1185">Reference proteome</keyword>
<feature type="domain" description="DUF4145" evidence="1">
    <location>
        <begin position="122"/>
        <end position="198"/>
    </location>
</feature>
<dbReference type="EMBL" id="LMXU01000047">
    <property type="protein sequence ID" value="KWT98935.1"/>
    <property type="molecule type" value="Genomic_DNA"/>
</dbReference>